<keyword evidence="2" id="KW-1185">Reference proteome</keyword>
<comment type="caution">
    <text evidence="1">The sequence shown here is derived from an EMBL/GenBank/DDBJ whole genome shotgun (WGS) entry which is preliminary data.</text>
</comment>
<evidence type="ECO:0000313" key="1">
    <source>
        <dbReference type="EMBL" id="KAF0722495.1"/>
    </source>
</evidence>
<name>A0A6G0W6S9_APHCR</name>
<sequence length="217" mass="25744">MRKKKPQKLSEISVAEISVLFIISNFDSYAVCKTMFLNTLGINEWMVHNWLAFSNNGLPIKNIVLKKSIVGDEVDDISPKRSFSFRHDHLNNWFDSLAKMPSHYCRKKTKRLYLEDYVKIIKSARKNPSPYESINLEHIDFYDFKNLNFYKSIRHGKVKGDPEVRDIRALKYDPIHKNFFYKIHFDDDYKELPNYRSCTKKADTAKKLQCLYKSSFH</sequence>
<dbReference type="EMBL" id="VUJU01009061">
    <property type="protein sequence ID" value="KAF0722495.1"/>
    <property type="molecule type" value="Genomic_DNA"/>
</dbReference>
<proteinExistence type="predicted"/>
<accession>A0A6G0W6S9</accession>
<organism evidence="1 2">
    <name type="scientific">Aphis craccivora</name>
    <name type="common">Cowpea aphid</name>
    <dbReference type="NCBI Taxonomy" id="307492"/>
    <lineage>
        <taxon>Eukaryota</taxon>
        <taxon>Metazoa</taxon>
        <taxon>Ecdysozoa</taxon>
        <taxon>Arthropoda</taxon>
        <taxon>Hexapoda</taxon>
        <taxon>Insecta</taxon>
        <taxon>Pterygota</taxon>
        <taxon>Neoptera</taxon>
        <taxon>Paraneoptera</taxon>
        <taxon>Hemiptera</taxon>
        <taxon>Sternorrhyncha</taxon>
        <taxon>Aphidomorpha</taxon>
        <taxon>Aphidoidea</taxon>
        <taxon>Aphididae</taxon>
        <taxon>Aphidini</taxon>
        <taxon>Aphis</taxon>
        <taxon>Aphis</taxon>
    </lineage>
</organism>
<dbReference type="OrthoDB" id="6772076at2759"/>
<dbReference type="Proteomes" id="UP000478052">
    <property type="component" value="Unassembled WGS sequence"/>
</dbReference>
<reference evidence="1 2" key="1">
    <citation type="submission" date="2019-08" db="EMBL/GenBank/DDBJ databases">
        <title>Whole genome of Aphis craccivora.</title>
        <authorList>
            <person name="Voronova N.V."/>
            <person name="Shulinski R.S."/>
            <person name="Bandarenka Y.V."/>
            <person name="Zhorov D.G."/>
            <person name="Warner D."/>
        </authorList>
    </citation>
    <scope>NUCLEOTIDE SEQUENCE [LARGE SCALE GENOMIC DNA]</scope>
    <source>
        <strain evidence="1">180601</strain>
        <tissue evidence="1">Whole Body</tissue>
    </source>
</reference>
<evidence type="ECO:0000313" key="2">
    <source>
        <dbReference type="Proteomes" id="UP000478052"/>
    </source>
</evidence>
<dbReference type="AlphaFoldDB" id="A0A6G0W6S9"/>
<gene>
    <name evidence="1" type="ORF">FWK35_00034590</name>
</gene>
<protein>
    <submittedName>
        <fullName evidence="1">DDE-1 domain-containing protein</fullName>
    </submittedName>
</protein>